<feature type="chain" id="PRO_5009915865" description="Alpha-2-macroglobulin" evidence="2">
    <location>
        <begin position="26"/>
        <end position="2038"/>
    </location>
</feature>
<feature type="domain" description="Alpha-2-macroglobulin" evidence="4">
    <location>
        <begin position="1284"/>
        <end position="1374"/>
    </location>
</feature>
<dbReference type="Proteomes" id="UP000184510">
    <property type="component" value="Unassembled WGS sequence"/>
</dbReference>
<evidence type="ECO:0000313" key="5">
    <source>
        <dbReference type="EMBL" id="SHI39914.1"/>
    </source>
</evidence>
<proteinExistence type="predicted"/>
<feature type="coiled-coil region" evidence="1">
    <location>
        <begin position="346"/>
        <end position="373"/>
    </location>
</feature>
<organism evidence="5 6">
    <name type="scientific">Rubritalea squalenifaciens DSM 18772</name>
    <dbReference type="NCBI Taxonomy" id="1123071"/>
    <lineage>
        <taxon>Bacteria</taxon>
        <taxon>Pseudomonadati</taxon>
        <taxon>Verrucomicrobiota</taxon>
        <taxon>Verrucomicrobiia</taxon>
        <taxon>Verrucomicrobiales</taxon>
        <taxon>Rubritaleaceae</taxon>
        <taxon>Rubritalea</taxon>
    </lineage>
</organism>
<dbReference type="SMART" id="SM01360">
    <property type="entry name" value="A2M"/>
    <property type="match status" value="1"/>
</dbReference>
<evidence type="ECO:0000256" key="2">
    <source>
        <dbReference type="SAM" id="SignalP"/>
    </source>
</evidence>
<dbReference type="PANTHER" id="PTHR40094:SF1">
    <property type="entry name" value="UBIQUITIN DOMAIN-CONTAINING PROTEIN"/>
    <property type="match status" value="1"/>
</dbReference>
<sequence length="2038" mass="231172">MKSTCCLYLLGWMGMFLLGGMSAVAGVAEDRAAEAKMRKDGNWKEALELNKKLVNEVSDSESGQDLKDAVECISRLGLWKEVDPLIDTADEKKNPLLWLAAGEVLLSANHNGMLIANEFERGGRQWRQGAQYANVNERDRVYAIQMFRRCEGKLEKKDDQLRQLRGLGQALMAYRGGGLSWKMQVKTDLDVLPEAEVGYQRNAGTGGAPQDEEGNPVFYQVPASFEAAKNDGERWRWTLMQRIKVDEKQKASADFEWAGFLHQQFGVSSLAGYSWFGRMPDEGSDKKAGVMQVRTLKDNETICKLAGSVKRFELPQDQNYIHLYKQLYEDGNIIAGDQLVRIYLDRRQYTKAKNLLEQLLAKKENKHRRNQLEQITGNWGQFDYVSRAFPAGQEPELNMVFRNAKEVKISVLQVKTDELYKAAWDYLESNPEQLDWSQVRIYNLLNELINGKQSKFIGETIAEQLYPLKPRENYWDVRTQLKIPVKHGGQYIIKAEMEGGTPFYTMLSVEEIVMVAKNVEGGKLVYVADGKDGSPVAGAKVEYFGYKQESLKKPKLKRKFQTLTKKVSAVTGEDGGVLVKGLESGYRWMTRISKGEHVVWSGAGAYYWYSHNRQRYDKVAAFGMTNQPVYKPESEVLGKFWVRQAKYDLGGRSVFAGKKFKVEVFDPLNEKFGSELTGKADEFGGVPFKLDVPADAKLGVYRVVVWIDGVHRGQTTFRVEQFKKPEYEVIVEGPKEAIQLGDKFEATVKAKYYHGAPVTKATVKVKVMRHDYNELWFPYGPWDWLYGRGYGWLDIERPWYSGWSEWGCRCPRPFWWPGAWSQPELVFERDMPIGKNGELKVEIDSELAKLVHGDKDHRYDITAEVVDASRRTIFGNGSVLATRKPYQVSVWLDRGYAEVNQKVTASIAARTLDGKVVEAEGKAILYKVSYANGGKANEEQVAEWEVLKHPEGTAKVELSIKDPGQYRLAAKLKDAKGREVEGGVLFTVRGGKGEGDYKYNDLELIADKRTYKVGDTVKLLVNTKQENSTVWLFIRGAEERKMLKLSGKSTLVEIPVTEVDMPNFFVEAVTVSDATVHESVRELIVPPAKRVLNIAVLPNEEKYKPRADGKVKVRVTGLDGEPVKGDVVLTVYDKALEYISGGSNVTGIKEFFWKWRRHFRGGFENSLSKGHGSMVKSGTSSMQFLGVFGYSLADDATDLDIPGIPKAAGKSVSNMATGGLRSGDYAINRESVDAFLNNPSRDGSGGAVEMEEPALDFGDGEDFGDGWGEGGAPEVQIRKDFEDAIHWSGSVELDENGVGEVDVKYPDNLTTWKIKAWAMGHGTRVGEGDAEVITSKDLIVRLQAPRFFIEKDEVVLSAVVHNYHKEKKDVSVLLELEGGTLNTEEELTHKLALDADGGEQRVDWRVKVTGEGEAIVRMKVLAKDDSDAMEMTFPVYVHGMLKQESWSRVIEPRQDKVAIEISVPAERKPEESKLEIRYSPTIAGAVVDALPYLVEYPYGCTEQTLNRFVPTVITQKLLKEMNVDLEAVRNKRANLNPQEIGDDQERAKQWKHWKRNPVFSQKEVDKMVKAGVRRLLEMQLSDGGWGWFSGYGEYSSPHTTAVVLHGLTIAKQNGASIPEDRIKLGIQWLKRYEDEETERIRMWQQRKVNTKQHADAMDAFVRFVLMENSVKNEEMTGYLFRDKNHLSVYAKSLLGMSLHLMKDAERRDEVIRNIDQYLVYDAENQSAYLDLRNTGYWWYWYGSEFEAHAWYLKLKSATAPKSKETRGLVKYLINNRKHASYWNSTRDTAYCIEAIADYMRASGENTPEAEIEVLFDGKVLKTVKITKENLFSYDNKVTLGGDILSDGKHTVEIRRKGKGPLYTNAYLTVFTKEDFLKKTGLEVKVERKYYKLVRDEKKEKVAGQHGQVVEQQEDKYERIPLKVGDTVQSGDIIEVELIMESKNDYEYLIFEDWKAAGLEAEEVRSGYLYEGLHAYMEVKDEKVCFFVRSLTRGRHNLSYRLRAEIPGKFSALPARAEAMYAPELKANSDEMKLEVKDK</sequence>
<dbReference type="SMART" id="SM01419">
    <property type="entry name" value="Thiol-ester_cl"/>
    <property type="match status" value="1"/>
</dbReference>
<keyword evidence="6" id="KW-1185">Reference proteome</keyword>
<evidence type="ECO:0000259" key="3">
    <source>
        <dbReference type="SMART" id="SM01359"/>
    </source>
</evidence>
<dbReference type="SMART" id="SM01359">
    <property type="entry name" value="A2M_N_2"/>
    <property type="match status" value="1"/>
</dbReference>
<dbReference type="Pfam" id="PF07678">
    <property type="entry name" value="TED_complement"/>
    <property type="match status" value="1"/>
</dbReference>
<dbReference type="Pfam" id="PF17973">
    <property type="entry name" value="bMG10"/>
    <property type="match status" value="1"/>
</dbReference>
<name>A0A1M6ATR1_9BACT</name>
<dbReference type="OrthoDB" id="9767116at2"/>
<evidence type="ECO:0000259" key="4">
    <source>
        <dbReference type="SMART" id="SM01360"/>
    </source>
</evidence>
<dbReference type="PANTHER" id="PTHR40094">
    <property type="entry name" value="ALPHA-2-MACROGLOBULIN HOMOLOG"/>
    <property type="match status" value="1"/>
</dbReference>
<dbReference type="Pfam" id="PF00207">
    <property type="entry name" value="A2M"/>
    <property type="match status" value="1"/>
</dbReference>
<accession>A0A1M6ATR1</accession>
<dbReference type="Pfam" id="PF07703">
    <property type="entry name" value="A2M_BRD"/>
    <property type="match status" value="1"/>
</dbReference>
<dbReference type="InterPro" id="IPR011625">
    <property type="entry name" value="A2M_N_BRD"/>
</dbReference>
<dbReference type="InterPro" id="IPR008930">
    <property type="entry name" value="Terpenoid_cyclase/PrenylTrfase"/>
</dbReference>
<dbReference type="Gene3D" id="2.60.40.1930">
    <property type="match status" value="1"/>
</dbReference>
<evidence type="ECO:0000313" key="6">
    <source>
        <dbReference type="Proteomes" id="UP000184510"/>
    </source>
</evidence>
<dbReference type="STRING" id="1123071.SAMN02745181_0038"/>
<dbReference type="InterPro" id="IPR041246">
    <property type="entry name" value="Bact_MG10"/>
</dbReference>
<dbReference type="EMBL" id="FQYR01000002">
    <property type="protein sequence ID" value="SHI39914.1"/>
    <property type="molecule type" value="Genomic_DNA"/>
</dbReference>
<dbReference type="Gene3D" id="1.50.10.20">
    <property type="match status" value="1"/>
</dbReference>
<dbReference type="InParanoid" id="A0A1M6ATR1"/>
<dbReference type="SUPFAM" id="SSF48239">
    <property type="entry name" value="Terpenoid cyclases/Protein prenyltransferases"/>
    <property type="match status" value="1"/>
</dbReference>
<dbReference type="InterPro" id="IPR051802">
    <property type="entry name" value="YfhM-like"/>
</dbReference>
<dbReference type="InterPro" id="IPR001599">
    <property type="entry name" value="Macroglobln_a2"/>
</dbReference>
<feature type="domain" description="Alpha-2-macroglobulin bait region" evidence="3">
    <location>
        <begin position="1002"/>
        <end position="1139"/>
    </location>
</feature>
<gene>
    <name evidence="5" type="ORF">SAMN02745181_0038</name>
</gene>
<dbReference type="RefSeq" id="WP_143157502.1">
    <property type="nucleotide sequence ID" value="NZ_FQYR01000002.1"/>
</dbReference>
<dbReference type="InterPro" id="IPR047565">
    <property type="entry name" value="Alpha-macroglob_thiol-ester_cl"/>
</dbReference>
<evidence type="ECO:0000256" key="1">
    <source>
        <dbReference type="SAM" id="Coils"/>
    </source>
</evidence>
<keyword evidence="1" id="KW-0175">Coiled coil</keyword>
<dbReference type="InterPro" id="IPR011626">
    <property type="entry name" value="Alpha-macroglobulin_TED"/>
</dbReference>
<dbReference type="GO" id="GO:0004866">
    <property type="term" value="F:endopeptidase inhibitor activity"/>
    <property type="evidence" value="ECO:0007669"/>
    <property type="project" value="InterPro"/>
</dbReference>
<evidence type="ECO:0008006" key="7">
    <source>
        <dbReference type="Google" id="ProtNLM"/>
    </source>
</evidence>
<dbReference type="CDD" id="cd02891">
    <property type="entry name" value="A2M_like"/>
    <property type="match status" value="1"/>
</dbReference>
<keyword evidence="2" id="KW-0732">Signal</keyword>
<reference evidence="5 6" key="1">
    <citation type="submission" date="2016-11" db="EMBL/GenBank/DDBJ databases">
        <authorList>
            <person name="Jaros S."/>
            <person name="Januszkiewicz K."/>
            <person name="Wedrychowicz H."/>
        </authorList>
    </citation>
    <scope>NUCLEOTIDE SEQUENCE [LARGE SCALE GENOMIC DNA]</scope>
    <source>
        <strain evidence="5 6">DSM 18772</strain>
    </source>
</reference>
<dbReference type="GO" id="GO:0005615">
    <property type="term" value="C:extracellular space"/>
    <property type="evidence" value="ECO:0007669"/>
    <property type="project" value="InterPro"/>
</dbReference>
<protein>
    <recommendedName>
        <fullName evidence="7">Alpha-2-macroglobulin</fullName>
    </recommendedName>
</protein>
<feature type="signal peptide" evidence="2">
    <location>
        <begin position="1"/>
        <end position="25"/>
    </location>
</feature>